<dbReference type="InterPro" id="IPR036291">
    <property type="entry name" value="NAD(P)-bd_dom_sf"/>
</dbReference>
<evidence type="ECO:0000313" key="4">
    <source>
        <dbReference type="Proteomes" id="UP001170379"/>
    </source>
</evidence>
<dbReference type="SUPFAM" id="SSF51735">
    <property type="entry name" value="NAD(P)-binding Rossmann-fold domains"/>
    <property type="match status" value="1"/>
</dbReference>
<dbReference type="InterPro" id="IPR013154">
    <property type="entry name" value="ADH-like_N"/>
</dbReference>
<dbReference type="EMBL" id="PXVD01000007">
    <property type="protein sequence ID" value="MDJ1370893.1"/>
    <property type="molecule type" value="Genomic_DNA"/>
</dbReference>
<proteinExistence type="predicted"/>
<protein>
    <submittedName>
        <fullName evidence="3">NADP-dependent oxidoreductase</fullName>
    </submittedName>
</protein>
<dbReference type="SMART" id="SM00829">
    <property type="entry name" value="PKS_ER"/>
    <property type="match status" value="1"/>
</dbReference>
<dbReference type="CDD" id="cd05289">
    <property type="entry name" value="MDR_like_2"/>
    <property type="match status" value="1"/>
</dbReference>
<evidence type="ECO:0000313" key="3">
    <source>
        <dbReference type="EMBL" id="MDJ1370893.1"/>
    </source>
</evidence>
<dbReference type="InterPro" id="IPR011032">
    <property type="entry name" value="GroES-like_sf"/>
</dbReference>
<reference evidence="3" key="2">
    <citation type="journal article" date="2022" name="Sci. Rep.">
        <title>In silico prediction of the enzymes involved in the degradation of the herbicide molinate by Gulosibacter molinativorax ON4T.</title>
        <authorList>
            <person name="Lopes A.R."/>
            <person name="Bunin E."/>
            <person name="Viana A.T."/>
            <person name="Froufe H."/>
            <person name="Munoz-Merida A."/>
            <person name="Pinho D."/>
            <person name="Figueiredo J."/>
            <person name="Barroso C."/>
            <person name="Vaz-Moreira I."/>
            <person name="Bellanger X."/>
            <person name="Egas C."/>
            <person name="Nunes O.C."/>
        </authorList>
    </citation>
    <scope>NUCLEOTIDE SEQUENCE</scope>
    <source>
        <strain evidence="3">ON4</strain>
    </source>
</reference>
<gene>
    <name evidence="3" type="ORF">C7K25_05865</name>
</gene>
<organism evidence="3 4">
    <name type="scientific">Gulosibacter molinativorax</name>
    <dbReference type="NCBI Taxonomy" id="256821"/>
    <lineage>
        <taxon>Bacteria</taxon>
        <taxon>Bacillati</taxon>
        <taxon>Actinomycetota</taxon>
        <taxon>Actinomycetes</taxon>
        <taxon>Micrococcales</taxon>
        <taxon>Microbacteriaceae</taxon>
        <taxon>Gulosibacter</taxon>
    </lineage>
</organism>
<evidence type="ECO:0000259" key="2">
    <source>
        <dbReference type="SMART" id="SM00829"/>
    </source>
</evidence>
<dbReference type="InterPro" id="IPR020843">
    <property type="entry name" value="ER"/>
</dbReference>
<dbReference type="Proteomes" id="UP001170379">
    <property type="component" value="Unassembled WGS sequence"/>
</dbReference>
<dbReference type="PANTHER" id="PTHR44154:SF1">
    <property type="entry name" value="QUINONE OXIDOREDUCTASE"/>
    <property type="match status" value="1"/>
</dbReference>
<feature type="domain" description="Enoyl reductase (ER)" evidence="2">
    <location>
        <begin position="14"/>
        <end position="302"/>
    </location>
</feature>
<dbReference type="Gene3D" id="3.90.180.10">
    <property type="entry name" value="Medium-chain alcohol dehydrogenases, catalytic domain"/>
    <property type="match status" value="1"/>
</dbReference>
<evidence type="ECO:0000256" key="1">
    <source>
        <dbReference type="ARBA" id="ARBA00022857"/>
    </source>
</evidence>
<dbReference type="RefSeq" id="WP_026936259.1">
    <property type="nucleotide sequence ID" value="NZ_CP028426.1"/>
</dbReference>
<dbReference type="SUPFAM" id="SSF50129">
    <property type="entry name" value="GroES-like"/>
    <property type="match status" value="1"/>
</dbReference>
<name>A0ABT7C6S1_9MICO</name>
<dbReference type="InterPro" id="IPR051603">
    <property type="entry name" value="Zinc-ADH_QOR/CCCR"/>
</dbReference>
<reference evidence="3" key="1">
    <citation type="submission" date="2018-03" db="EMBL/GenBank/DDBJ databases">
        <authorList>
            <person name="Nunes O.C."/>
            <person name="Lopes A.R."/>
            <person name="Froufe H."/>
            <person name="Munoz-Merida A."/>
            <person name="Barroso C."/>
            <person name="Egas C."/>
        </authorList>
    </citation>
    <scope>NUCLEOTIDE SEQUENCE</scope>
    <source>
        <strain evidence="3">ON4</strain>
    </source>
</reference>
<keyword evidence="4" id="KW-1185">Reference proteome</keyword>
<dbReference type="Pfam" id="PF08240">
    <property type="entry name" value="ADH_N"/>
    <property type="match status" value="1"/>
</dbReference>
<accession>A0ABT7C6S1</accession>
<sequence>MSETTQTLVFTEYGGPEVQKLIEQPIPEPGSGQIAIAVKATGVNPADWKRREGWFGNAHPLPSPMGMEASGIVTAVGDDVSGFAVGDAVLGTPAIGYGSFAQHTLLNAAQSVLKPEEVSFADAATLPVAGATAYIATHQIELEAGQTMVILGAGGGVGNMSAQIGKVHKFNVIGIASESKREFVESAGATFVLSGEGVADRVRAVAPEGADVVIDLVGGQALRDVAPVAKDPKLVISASDAATVEELGGSALVRTADALEKITGVVEYGLVDPHVEKRFSLERADEAIAEVEGGHSLGKVIIEP</sequence>
<comment type="caution">
    <text evidence="3">The sequence shown here is derived from an EMBL/GenBank/DDBJ whole genome shotgun (WGS) entry which is preliminary data.</text>
</comment>
<dbReference type="Pfam" id="PF13602">
    <property type="entry name" value="ADH_zinc_N_2"/>
    <property type="match status" value="1"/>
</dbReference>
<keyword evidence="1" id="KW-0521">NADP</keyword>
<dbReference type="PANTHER" id="PTHR44154">
    <property type="entry name" value="QUINONE OXIDOREDUCTASE"/>
    <property type="match status" value="1"/>
</dbReference>
<dbReference type="Gene3D" id="3.40.50.720">
    <property type="entry name" value="NAD(P)-binding Rossmann-like Domain"/>
    <property type="match status" value="1"/>
</dbReference>